<dbReference type="InterPro" id="IPR000909">
    <property type="entry name" value="PLipase_C_PInositol-sp_X_dom"/>
</dbReference>
<dbReference type="SMART" id="SM00148">
    <property type="entry name" value="PLCXc"/>
    <property type="match status" value="1"/>
</dbReference>
<dbReference type="Pfam" id="PF00388">
    <property type="entry name" value="PI-PLC-X"/>
    <property type="match status" value="1"/>
</dbReference>
<keyword evidence="7" id="KW-0479">Metal-binding</keyword>
<evidence type="ECO:0000256" key="10">
    <source>
        <dbReference type="ARBA" id="ARBA00022837"/>
    </source>
</evidence>
<dbReference type="InterPro" id="IPR035892">
    <property type="entry name" value="C2_domain_sf"/>
</dbReference>
<dbReference type="GO" id="GO:0046488">
    <property type="term" value="P:phosphatidylinositol metabolic process"/>
    <property type="evidence" value="ECO:0007669"/>
    <property type="project" value="TreeGrafter"/>
</dbReference>
<evidence type="ECO:0000256" key="13">
    <source>
        <dbReference type="ARBA" id="ARBA00023136"/>
    </source>
</evidence>
<evidence type="ECO:0000256" key="4">
    <source>
        <dbReference type="ARBA" id="ARBA00022475"/>
    </source>
</evidence>
<evidence type="ECO:0000259" key="19">
    <source>
        <dbReference type="PROSITE" id="PS50004"/>
    </source>
</evidence>
<keyword evidence="12 17" id="KW-0443">Lipid metabolism</keyword>
<dbReference type="InterPro" id="IPR002048">
    <property type="entry name" value="EF_hand_dom"/>
</dbReference>
<dbReference type="Gene3D" id="3.20.20.190">
    <property type="entry name" value="Phosphatidylinositol (PI) phosphodiesterase"/>
    <property type="match status" value="2"/>
</dbReference>
<evidence type="ECO:0000256" key="5">
    <source>
        <dbReference type="ARBA" id="ARBA00022490"/>
    </source>
</evidence>
<dbReference type="GO" id="GO:0051209">
    <property type="term" value="P:release of sequestered calcium ion into cytosol"/>
    <property type="evidence" value="ECO:0007669"/>
    <property type="project" value="TreeGrafter"/>
</dbReference>
<sequence length="1309" mass="145900">VERCMSVMQSGTQMVKLKSGTKGLVRLFYLDEHRTCIRWRPSRKSEKAKIVIDSIYKVAEGRQSEIFQRHAEGSFEPSCCFTIYHGSHMEALDLITSNPEEARTWVTGLKYLLAGISDEDSLARRQRTHDHWVKQTFEEADKNGDGLLNIEEIHQLMHKLNVNLPRRKVRQMFQEADTDENQGTLNFEEFSVFYKMMSLRRDLYLLLLSYSDKKDHLTVEELAQFLRVEQKESQTALEYCLDIIQKFEVSEENKKQNVLGIEGFTNFMRSPACDVFNPLHCEVHQDMEQPLCNYFIASSHNTYLTGDQLLSQSRVEMYARVLQDGCRCIEVDCWDGPDGEPVVHHGYTLTSKILFRDVAETINKYAFIKNEFPVILSIENHCSIQQQKKIAQYLKEILGDKLDLSSVATGDPRQLPSPQNLKGKILVKGKKLPCSLGADAEEGEVSDEDSADEIEDDCKLKPCYVCALNGATQHQVESFIRTKLESLIKESQIRDKEDPDSFTVRALLKATHEGLNVNLKQNLDLKEGGKKSHSRSLMGNFGKHKKAVKAAAKYQSASDEEESQQNPSGKEAGQLHRLTRRRKTVKLCRALSDLVVYTNSVAAQDIVDDGSTGNVLSFSETRAHQAVQQKAEQFMLYNQKQLTRVYPSAYRIDSSNFNPLPYWNVGCQLVALNYQSEGRVMQLNEAKFRVNGNCGYVLKPQQMCKGTFNPYSSDPLPASPKKQLILKIISGQQLPKPPDSMLGDRGEIIDPFVEVEIIGLPVDCCKDQTRVVDDNGFNPVWEETLTFTIHMPEIALVRFLVWDHDPIGRDFVGQRTLAFSSLVPGYRHVYLEGLPEASIFVHITINEIYGKNKQLIGLRGLFNKPPKAGSAESGGHYIRKRSLGERILRRTASAPAKGRKKSKLGFLEAAEIKDSASEPADLKDLKEGVVRRTSRSLQARPASMPVDKYLLMELPCPGDEPAPDAKGKQNAAEGSERGQLTLVRASCSQNVEVETHRCDIMKESTAAPPSSTDTSSAICSAAPALHSTSAMQDSDISRLIDEVSLATESQMDSAVSALIGQLDLTDDQTNLSKVSSPPGSSSQTFSMLATQPACKKKLSSIENNLASSPCPSPLSLLKVNPKRKQGTRPGPSWEAPKSASPFASNSLIFEETLVDPLTGETSESSSLVEVDGDSQDLLVTASIKQSSPCKSKSLGDLTSEDISCNFESKYQYISRSFISSGMRDKKLAAMKNVRPHSTDALTEQLRKLVSLDQEDTQQALCSRQIDEDCPKALVRKLSSRSQSRVRNIASRAKERQEAASKHKPAHSGG</sequence>
<dbReference type="InterPro" id="IPR017946">
    <property type="entry name" value="PLC-like_Pdiesterase_TIM-brl"/>
</dbReference>
<evidence type="ECO:0000256" key="15">
    <source>
        <dbReference type="ARBA" id="ARBA00023674"/>
    </source>
</evidence>
<feature type="domain" description="EF-hand" evidence="21">
    <location>
        <begin position="128"/>
        <end position="163"/>
    </location>
</feature>
<evidence type="ECO:0000313" key="23">
    <source>
        <dbReference type="Proteomes" id="UP000053875"/>
    </source>
</evidence>
<feature type="region of interest" description="Disordered" evidence="18">
    <location>
        <begin position="1112"/>
        <end position="1139"/>
    </location>
</feature>
<dbReference type="PROSITE" id="PS00018">
    <property type="entry name" value="EF_HAND_1"/>
    <property type="match status" value="1"/>
</dbReference>
<dbReference type="GO" id="GO:0005886">
    <property type="term" value="C:plasma membrane"/>
    <property type="evidence" value="ECO:0007669"/>
    <property type="project" value="UniProtKB-SubCell"/>
</dbReference>
<keyword evidence="4" id="KW-1003">Cell membrane</keyword>
<evidence type="ECO:0000256" key="6">
    <source>
        <dbReference type="ARBA" id="ARBA00022553"/>
    </source>
</evidence>
<dbReference type="InterPro" id="IPR001849">
    <property type="entry name" value="PH_domain"/>
</dbReference>
<dbReference type="InterPro" id="IPR001711">
    <property type="entry name" value="PLipase_C_Pinositol-sp_Y"/>
</dbReference>
<evidence type="ECO:0000256" key="1">
    <source>
        <dbReference type="ARBA" id="ARBA00001913"/>
    </source>
</evidence>
<organism evidence="22 23">
    <name type="scientific">Dryobates pubescens</name>
    <name type="common">Downy woodpecker</name>
    <name type="synonym">Picoides pubescens</name>
    <dbReference type="NCBI Taxonomy" id="118200"/>
    <lineage>
        <taxon>Eukaryota</taxon>
        <taxon>Metazoa</taxon>
        <taxon>Chordata</taxon>
        <taxon>Craniata</taxon>
        <taxon>Vertebrata</taxon>
        <taxon>Euteleostomi</taxon>
        <taxon>Archelosauria</taxon>
        <taxon>Archosauria</taxon>
        <taxon>Dinosauria</taxon>
        <taxon>Saurischia</taxon>
        <taxon>Theropoda</taxon>
        <taxon>Coelurosauria</taxon>
        <taxon>Aves</taxon>
        <taxon>Neognathae</taxon>
        <taxon>Neoaves</taxon>
        <taxon>Telluraves</taxon>
        <taxon>Coraciimorphae</taxon>
        <taxon>Piciformes</taxon>
        <taxon>Picidae</taxon>
        <taxon>Dryobates</taxon>
    </lineage>
</organism>
<dbReference type="FunFam" id="2.30.29.30:FF:000063">
    <property type="entry name" value="Phosphoinositide phospholipase C"/>
    <property type="match status" value="1"/>
</dbReference>
<dbReference type="GO" id="GO:0016042">
    <property type="term" value="P:lipid catabolic process"/>
    <property type="evidence" value="ECO:0007669"/>
    <property type="project" value="UniProtKB-KW"/>
</dbReference>
<dbReference type="FunFam" id="1.10.238.10:FF:000005">
    <property type="entry name" value="Phosphoinositide phospholipase C"/>
    <property type="match status" value="1"/>
</dbReference>
<keyword evidence="11 17" id="KW-0442">Lipid degradation</keyword>
<dbReference type="CDD" id="cd08632">
    <property type="entry name" value="PI-PLCc_eta1"/>
    <property type="match status" value="1"/>
</dbReference>
<dbReference type="PROSITE" id="PS50007">
    <property type="entry name" value="PIPLC_X_DOMAIN"/>
    <property type="match status" value="1"/>
</dbReference>
<dbReference type="PANTHER" id="PTHR10336">
    <property type="entry name" value="PHOSPHOINOSITIDE-SPECIFIC PHOSPHOLIPASE C FAMILY PROTEIN"/>
    <property type="match status" value="1"/>
</dbReference>
<feature type="non-terminal residue" evidence="22">
    <location>
        <position position="1"/>
    </location>
</feature>
<evidence type="ECO:0000256" key="2">
    <source>
        <dbReference type="ARBA" id="ARBA00004236"/>
    </source>
</evidence>
<evidence type="ECO:0000256" key="18">
    <source>
        <dbReference type="SAM" id="MobiDB-lite"/>
    </source>
</evidence>
<comment type="catalytic activity">
    <reaction evidence="15">
        <text>a 1,2-diacyl-sn-glycero-3-phospho-(1D-myo-inositol-4,5-bisphosphate) + H2O = 1D-myo-inositol 1,4,5-trisphosphate + a 1,2-diacyl-sn-glycerol + H(+)</text>
        <dbReference type="Rhea" id="RHEA:33179"/>
        <dbReference type="ChEBI" id="CHEBI:15377"/>
        <dbReference type="ChEBI" id="CHEBI:15378"/>
        <dbReference type="ChEBI" id="CHEBI:17815"/>
        <dbReference type="ChEBI" id="CHEBI:58456"/>
        <dbReference type="ChEBI" id="CHEBI:203600"/>
        <dbReference type="EC" id="3.1.4.11"/>
    </reaction>
    <physiologicalReaction direction="left-to-right" evidence="15">
        <dbReference type="Rhea" id="RHEA:33180"/>
    </physiologicalReaction>
</comment>
<dbReference type="PRINTS" id="PR00390">
    <property type="entry name" value="PHPHLIPASEC"/>
</dbReference>
<dbReference type="GO" id="GO:0005737">
    <property type="term" value="C:cytoplasm"/>
    <property type="evidence" value="ECO:0007669"/>
    <property type="project" value="UniProtKB-SubCell"/>
</dbReference>
<accession>A0A093GZ06</accession>
<dbReference type="InterPro" id="IPR015359">
    <property type="entry name" value="PLC_EF-hand-like"/>
</dbReference>
<dbReference type="Pfam" id="PF00387">
    <property type="entry name" value="PI-PLC-Y"/>
    <property type="match status" value="1"/>
</dbReference>
<dbReference type="FunFam" id="1.10.238.10:FF:000036">
    <property type="entry name" value="Phosphoinositide phospholipase C"/>
    <property type="match status" value="1"/>
</dbReference>
<dbReference type="Gene3D" id="1.10.238.10">
    <property type="entry name" value="EF-hand"/>
    <property type="match status" value="2"/>
</dbReference>
<keyword evidence="13" id="KW-0472">Membrane</keyword>
<dbReference type="GO" id="GO:0005509">
    <property type="term" value="F:calcium ion binding"/>
    <property type="evidence" value="ECO:0007669"/>
    <property type="project" value="InterPro"/>
</dbReference>
<evidence type="ECO:0000256" key="7">
    <source>
        <dbReference type="ARBA" id="ARBA00022723"/>
    </source>
</evidence>
<comment type="cofactor">
    <cofactor evidence="1">
        <name>Ca(2+)</name>
        <dbReference type="ChEBI" id="CHEBI:29108"/>
    </cofactor>
</comment>
<feature type="region of interest" description="Disordered" evidence="18">
    <location>
        <begin position="1278"/>
        <end position="1309"/>
    </location>
</feature>
<dbReference type="InterPro" id="IPR001192">
    <property type="entry name" value="PI-PLC_fam"/>
</dbReference>
<feature type="domain" description="EF-hand" evidence="21">
    <location>
        <begin position="164"/>
        <end position="200"/>
    </location>
</feature>
<dbReference type="Pfam" id="PF09279">
    <property type="entry name" value="EF-hand_like"/>
    <property type="match status" value="1"/>
</dbReference>
<dbReference type="CDD" id="cd00275">
    <property type="entry name" value="C2_PLC_like"/>
    <property type="match status" value="1"/>
</dbReference>
<reference evidence="22 23" key="1">
    <citation type="submission" date="2014-04" db="EMBL/GenBank/DDBJ databases">
        <title>Genome evolution of avian class.</title>
        <authorList>
            <person name="Zhang G."/>
            <person name="Li C."/>
        </authorList>
    </citation>
    <scope>NUCLEOTIDE SEQUENCE [LARGE SCALE GENOMIC DNA]</scope>
    <source>
        <strain evidence="22">BGI_N307</strain>
    </source>
</reference>
<comment type="function">
    <text evidence="16">The production of the second messenger molecules diacylglycerol (DAG) and inositol 1,4,5-trisphosphate (IP3) is mediated by activated phosphatidylinositol-specific phospholipase C enzymes. This phospholipase activity is very sensitive to calcium. May be important for formation and maintenance of the neuronal network in the postnatal brain.</text>
</comment>
<evidence type="ECO:0000256" key="3">
    <source>
        <dbReference type="ARBA" id="ARBA00004496"/>
    </source>
</evidence>
<proteinExistence type="predicted"/>
<dbReference type="GO" id="GO:0050429">
    <property type="term" value="F:calcium-dependent phospholipase C activity"/>
    <property type="evidence" value="ECO:0007669"/>
    <property type="project" value="InterPro"/>
</dbReference>
<evidence type="ECO:0000256" key="12">
    <source>
        <dbReference type="ARBA" id="ARBA00023098"/>
    </source>
</evidence>
<keyword evidence="10" id="KW-0106">Calcium</keyword>
<dbReference type="SUPFAM" id="SSF47473">
    <property type="entry name" value="EF-hand"/>
    <property type="match status" value="1"/>
</dbReference>
<dbReference type="GO" id="GO:0048015">
    <property type="term" value="P:phosphatidylinositol-mediated signaling"/>
    <property type="evidence" value="ECO:0007669"/>
    <property type="project" value="TreeGrafter"/>
</dbReference>
<protein>
    <recommendedName>
        <fullName evidence="17">Phosphoinositide phospholipase C</fullName>
        <ecNumber evidence="17">3.1.4.11</ecNumber>
    </recommendedName>
</protein>
<dbReference type="STRING" id="118200.A0A093GZ06"/>
<dbReference type="EC" id="3.1.4.11" evidence="17"/>
<dbReference type="PROSITE" id="PS50004">
    <property type="entry name" value="C2"/>
    <property type="match status" value="1"/>
</dbReference>
<dbReference type="InterPro" id="IPR028392">
    <property type="entry name" value="PLC-eta1_cat"/>
</dbReference>
<dbReference type="FunFam" id="2.60.40.150:FF:000018">
    <property type="entry name" value="Phosphoinositide phospholipase C"/>
    <property type="match status" value="1"/>
</dbReference>
<evidence type="ECO:0000256" key="8">
    <source>
        <dbReference type="ARBA" id="ARBA00022737"/>
    </source>
</evidence>
<dbReference type="SMART" id="SM00149">
    <property type="entry name" value="PLCYc"/>
    <property type="match status" value="1"/>
</dbReference>
<dbReference type="SMART" id="SM00233">
    <property type="entry name" value="PH"/>
    <property type="match status" value="1"/>
</dbReference>
<dbReference type="PANTHER" id="PTHR10336:SF51">
    <property type="entry name" value="1-PHOSPHATIDYLINOSITOL 4,5-BISPHOSPHATE PHOSPHODIESTERASE ETA-1"/>
    <property type="match status" value="1"/>
</dbReference>
<keyword evidence="5" id="KW-0963">Cytoplasm</keyword>
<feature type="region of interest" description="Disordered" evidence="18">
    <location>
        <begin position="550"/>
        <end position="577"/>
    </location>
</feature>
<dbReference type="PROSITE" id="PS50222">
    <property type="entry name" value="EF_HAND_2"/>
    <property type="match status" value="2"/>
</dbReference>
<feature type="domain" description="PI-PLC Y-box" evidence="20">
    <location>
        <begin position="591"/>
        <end position="703"/>
    </location>
</feature>
<gene>
    <name evidence="22" type="ORF">N307_08023</name>
</gene>
<keyword evidence="9 17" id="KW-0378">Hydrolase</keyword>
<dbReference type="InterPro" id="IPR018247">
    <property type="entry name" value="EF_Hand_1_Ca_BS"/>
</dbReference>
<feature type="domain" description="C2" evidence="19">
    <location>
        <begin position="705"/>
        <end position="833"/>
    </location>
</feature>
<dbReference type="SUPFAM" id="SSF49562">
    <property type="entry name" value="C2 domain (Calcium/lipid-binding domain, CaLB)"/>
    <property type="match status" value="1"/>
</dbReference>
<dbReference type="SUPFAM" id="SSF50729">
    <property type="entry name" value="PH domain-like"/>
    <property type="match status" value="1"/>
</dbReference>
<evidence type="ECO:0000256" key="17">
    <source>
        <dbReference type="RuleBase" id="RU361133"/>
    </source>
</evidence>
<dbReference type="Proteomes" id="UP000053875">
    <property type="component" value="Unassembled WGS sequence"/>
</dbReference>
<dbReference type="Pfam" id="PF16457">
    <property type="entry name" value="PH_12"/>
    <property type="match status" value="1"/>
</dbReference>
<keyword evidence="6" id="KW-0597">Phosphoprotein</keyword>
<evidence type="ECO:0000256" key="14">
    <source>
        <dbReference type="ARBA" id="ARBA00023224"/>
    </source>
</evidence>
<dbReference type="InterPro" id="IPR011993">
    <property type="entry name" value="PH-like_dom_sf"/>
</dbReference>
<keyword evidence="14" id="KW-0807">Transducer</keyword>
<dbReference type="InterPro" id="IPR011992">
    <property type="entry name" value="EF-hand-dom_pair"/>
</dbReference>
<evidence type="ECO:0000256" key="16">
    <source>
        <dbReference type="ARBA" id="ARBA00054490"/>
    </source>
</evidence>
<dbReference type="FunFam" id="3.20.20.190:FF:000002">
    <property type="entry name" value="Phosphoinositide phospholipase C"/>
    <property type="match status" value="1"/>
</dbReference>
<dbReference type="SMART" id="SM00054">
    <property type="entry name" value="EFh"/>
    <property type="match status" value="2"/>
</dbReference>
<dbReference type="Pfam" id="PF00168">
    <property type="entry name" value="C2"/>
    <property type="match status" value="1"/>
</dbReference>
<evidence type="ECO:0000259" key="20">
    <source>
        <dbReference type="PROSITE" id="PS50008"/>
    </source>
</evidence>
<comment type="subcellular location">
    <subcellularLocation>
        <location evidence="2">Cell membrane</location>
    </subcellularLocation>
    <subcellularLocation>
        <location evidence="3">Cytoplasm</location>
    </subcellularLocation>
</comment>
<dbReference type="GO" id="GO:0004435">
    <property type="term" value="F:phosphatidylinositol-4,5-bisphosphate phospholipase C activity"/>
    <property type="evidence" value="ECO:0007669"/>
    <property type="project" value="UniProtKB-EC"/>
</dbReference>
<dbReference type="SUPFAM" id="SSF51695">
    <property type="entry name" value="PLC-like phosphodiesterases"/>
    <property type="match status" value="1"/>
</dbReference>
<keyword evidence="8" id="KW-0677">Repeat</keyword>
<feature type="compositionally biased region" description="Basic and acidic residues" evidence="18">
    <location>
        <begin position="1291"/>
        <end position="1300"/>
    </location>
</feature>
<dbReference type="InterPro" id="IPR000008">
    <property type="entry name" value="C2_dom"/>
</dbReference>
<evidence type="ECO:0000259" key="21">
    <source>
        <dbReference type="PROSITE" id="PS50222"/>
    </source>
</evidence>
<dbReference type="SMART" id="SM00239">
    <property type="entry name" value="C2"/>
    <property type="match status" value="1"/>
</dbReference>
<dbReference type="FunFam" id="3.20.20.190:FF:000006">
    <property type="entry name" value="Phosphoinositide phospholipase C"/>
    <property type="match status" value="1"/>
</dbReference>
<feature type="region of interest" description="Disordered" evidence="18">
    <location>
        <begin position="956"/>
        <end position="977"/>
    </location>
</feature>
<keyword evidence="23" id="KW-1185">Reference proteome</keyword>
<dbReference type="EMBL" id="KL216946">
    <property type="protein sequence ID" value="KFV72072.1"/>
    <property type="molecule type" value="Genomic_DNA"/>
</dbReference>
<name>A0A093GZ06_DRYPU</name>
<feature type="non-terminal residue" evidence="22">
    <location>
        <position position="1309"/>
    </location>
</feature>
<evidence type="ECO:0000313" key="22">
    <source>
        <dbReference type="EMBL" id="KFV72072.1"/>
    </source>
</evidence>
<dbReference type="Gene3D" id="2.30.29.30">
    <property type="entry name" value="Pleckstrin-homology domain (PH domain)/Phosphotyrosine-binding domain (PTB)"/>
    <property type="match status" value="1"/>
</dbReference>
<evidence type="ECO:0000256" key="11">
    <source>
        <dbReference type="ARBA" id="ARBA00022963"/>
    </source>
</evidence>
<evidence type="ECO:0000256" key="9">
    <source>
        <dbReference type="ARBA" id="ARBA00022801"/>
    </source>
</evidence>
<dbReference type="PROSITE" id="PS50008">
    <property type="entry name" value="PIPLC_Y_DOMAIN"/>
    <property type="match status" value="1"/>
</dbReference>
<dbReference type="Gene3D" id="2.60.40.150">
    <property type="entry name" value="C2 domain"/>
    <property type="match status" value="1"/>
</dbReference>